<dbReference type="SUPFAM" id="SSF52540">
    <property type="entry name" value="P-loop containing nucleoside triphosphate hydrolases"/>
    <property type="match status" value="1"/>
</dbReference>
<keyword evidence="2" id="KW-0813">Transport</keyword>
<dbReference type="PANTHER" id="PTHR24223:SF358">
    <property type="entry name" value="ABC TRANSMEMBRANE TYPE-1 DOMAIN-CONTAINING PROTEIN"/>
    <property type="match status" value="1"/>
</dbReference>
<dbReference type="OrthoDB" id="5869613at2759"/>
<evidence type="ECO:0000256" key="8">
    <source>
        <dbReference type="SAM" id="Phobius"/>
    </source>
</evidence>
<proteinExistence type="predicted"/>
<dbReference type="InterPro" id="IPR050173">
    <property type="entry name" value="ABC_transporter_C-like"/>
</dbReference>
<dbReference type="Proteomes" id="UP000053660">
    <property type="component" value="Unassembled WGS sequence"/>
</dbReference>
<organism evidence="11 12">
    <name type="scientific">Oesophagostomum dentatum</name>
    <name type="common">Nodular worm</name>
    <dbReference type="NCBI Taxonomy" id="61180"/>
    <lineage>
        <taxon>Eukaryota</taxon>
        <taxon>Metazoa</taxon>
        <taxon>Ecdysozoa</taxon>
        <taxon>Nematoda</taxon>
        <taxon>Chromadorea</taxon>
        <taxon>Rhabditida</taxon>
        <taxon>Rhabditina</taxon>
        <taxon>Rhabditomorpha</taxon>
        <taxon>Strongyloidea</taxon>
        <taxon>Strongylidae</taxon>
        <taxon>Oesophagostomum</taxon>
    </lineage>
</organism>
<dbReference type="CDD" id="cd03250">
    <property type="entry name" value="ABCC_MRP_domain1"/>
    <property type="match status" value="1"/>
</dbReference>
<dbReference type="AlphaFoldDB" id="A0A0B1TPR2"/>
<name>A0A0B1TPR2_OESDE</name>
<comment type="subcellular location">
    <subcellularLocation>
        <location evidence="1">Membrane</location>
        <topology evidence="1">Multi-pass membrane protein</topology>
    </subcellularLocation>
</comment>
<evidence type="ECO:0000256" key="4">
    <source>
        <dbReference type="ARBA" id="ARBA00022741"/>
    </source>
</evidence>
<dbReference type="SMART" id="SM00382">
    <property type="entry name" value="AAA"/>
    <property type="match status" value="1"/>
</dbReference>
<dbReference type="Gene3D" id="3.40.50.300">
    <property type="entry name" value="P-loop containing nucleotide triphosphate hydrolases"/>
    <property type="match status" value="1"/>
</dbReference>
<dbReference type="PROSITE" id="PS50893">
    <property type="entry name" value="ABC_TRANSPORTER_2"/>
    <property type="match status" value="1"/>
</dbReference>
<keyword evidence="4" id="KW-0547">Nucleotide-binding</keyword>
<evidence type="ECO:0000259" key="10">
    <source>
        <dbReference type="PROSITE" id="PS50929"/>
    </source>
</evidence>
<protein>
    <submittedName>
        <fullName evidence="11">ABC transporter, ATP-binding protein</fullName>
    </submittedName>
</protein>
<evidence type="ECO:0000256" key="6">
    <source>
        <dbReference type="ARBA" id="ARBA00022989"/>
    </source>
</evidence>
<dbReference type="Pfam" id="PF00005">
    <property type="entry name" value="ABC_tran"/>
    <property type="match status" value="1"/>
</dbReference>
<dbReference type="InterPro" id="IPR011527">
    <property type="entry name" value="ABC1_TM_dom"/>
</dbReference>
<dbReference type="GO" id="GO:0016020">
    <property type="term" value="C:membrane"/>
    <property type="evidence" value="ECO:0007669"/>
    <property type="project" value="UniProtKB-SubCell"/>
</dbReference>
<dbReference type="SUPFAM" id="SSF90123">
    <property type="entry name" value="ABC transporter transmembrane region"/>
    <property type="match status" value="1"/>
</dbReference>
<keyword evidence="7 8" id="KW-0472">Membrane</keyword>
<sequence>MIGDKLTLLFFILWRKLFGSQIVASVNIAYPIVQSLAIFMVMIMMNKSRLAGLSNPGVIFCVWLVFAVCGAPEFYAWITLGTDQSVRTSQEKLVMALVGQLDFEQYVCYLAFYPLLLLQLLLNCFSDPSPYCNGKNYNYTEADPETAASFPNRQVLWWFSPIVSKASNGILQIEDLFDLDEGLQADNLNAQWEQEWNKSLKDYEVRKSSRSANNEFYVGEDTPLILSNGKSYGTDKLVKADEEDEVPLPSIIGALWRLFKWELLGGSIIKLFSDLIQFANPAFLRRQKTQGEIVNLMAIDVDRFRMITPQLQQYWSSPLQISLIPLNICMSLISKKWTVQQMHLKDERIRMTNEVLSGIKVVKLYAWEPALEDAVDEIRVKEMALVRKAGVLKTLADMLNIAAPFLVALVTFTTYTLTSPDHVLTPQIAFVSLTLFNQLRGPLMMAADLISQTVQVVVSNKRLKDFLIAEELPAADIDRDEHNDYPVSAEMSSAAFAWDRHERPQLHDLYLKVPTGQLLAVVGTVGAGKSSLLLSLLGEMEKLRGYVGLRGMVAYVPQQPWIRNGTLVDNIIMEKTFDKAFYDTVLEACALRQDLAQLPNGDQTEIGEKGVNLSGGQKARISLARAVYQDRDVYLLDDPLSAVDAHVSKHIFNNVIGPNGLLAKKTRFLFKSLLIQSMAIASFRRGV</sequence>
<keyword evidence="3 8" id="KW-0812">Transmembrane</keyword>
<evidence type="ECO:0000256" key="2">
    <source>
        <dbReference type="ARBA" id="ARBA00022448"/>
    </source>
</evidence>
<dbReference type="PANTHER" id="PTHR24223">
    <property type="entry name" value="ATP-BINDING CASSETTE SUB-FAMILY C"/>
    <property type="match status" value="1"/>
</dbReference>
<feature type="transmembrane region" description="Helical" evidence="8">
    <location>
        <begin position="29"/>
        <end position="45"/>
    </location>
</feature>
<dbReference type="InterPro" id="IPR003439">
    <property type="entry name" value="ABC_transporter-like_ATP-bd"/>
</dbReference>
<dbReference type="InterPro" id="IPR036640">
    <property type="entry name" value="ABC1_TM_sf"/>
</dbReference>
<dbReference type="GO" id="GO:0140359">
    <property type="term" value="F:ABC-type transporter activity"/>
    <property type="evidence" value="ECO:0007669"/>
    <property type="project" value="InterPro"/>
</dbReference>
<dbReference type="Gene3D" id="1.20.1560.10">
    <property type="entry name" value="ABC transporter type 1, transmembrane domain"/>
    <property type="match status" value="1"/>
</dbReference>
<evidence type="ECO:0000313" key="12">
    <source>
        <dbReference type="Proteomes" id="UP000053660"/>
    </source>
</evidence>
<evidence type="ECO:0000256" key="7">
    <source>
        <dbReference type="ARBA" id="ARBA00023136"/>
    </source>
</evidence>
<dbReference type="GO" id="GO:0005524">
    <property type="term" value="F:ATP binding"/>
    <property type="evidence" value="ECO:0007669"/>
    <property type="project" value="UniProtKB-KW"/>
</dbReference>
<feature type="domain" description="ABC transporter" evidence="9">
    <location>
        <begin position="489"/>
        <end position="684"/>
    </location>
</feature>
<evidence type="ECO:0000259" key="9">
    <source>
        <dbReference type="PROSITE" id="PS50893"/>
    </source>
</evidence>
<dbReference type="Pfam" id="PF00664">
    <property type="entry name" value="ABC_membrane"/>
    <property type="match status" value="1"/>
</dbReference>
<keyword evidence="6 8" id="KW-1133">Transmembrane helix</keyword>
<dbReference type="PROSITE" id="PS50929">
    <property type="entry name" value="ABC_TM1F"/>
    <property type="match status" value="1"/>
</dbReference>
<evidence type="ECO:0000256" key="3">
    <source>
        <dbReference type="ARBA" id="ARBA00022692"/>
    </source>
</evidence>
<accession>A0A0B1TPR2</accession>
<dbReference type="InterPro" id="IPR017871">
    <property type="entry name" value="ABC_transporter-like_CS"/>
</dbReference>
<evidence type="ECO:0000313" key="11">
    <source>
        <dbReference type="EMBL" id="KHJ97390.1"/>
    </source>
</evidence>
<evidence type="ECO:0000256" key="5">
    <source>
        <dbReference type="ARBA" id="ARBA00022840"/>
    </source>
</evidence>
<dbReference type="InterPro" id="IPR027417">
    <property type="entry name" value="P-loop_NTPase"/>
</dbReference>
<dbReference type="FunFam" id="3.40.50.300:FF:000997">
    <property type="entry name" value="Multidrug resistance-associated protein 1"/>
    <property type="match status" value="1"/>
</dbReference>
<dbReference type="EMBL" id="KN549462">
    <property type="protein sequence ID" value="KHJ97390.1"/>
    <property type="molecule type" value="Genomic_DNA"/>
</dbReference>
<keyword evidence="12" id="KW-1185">Reference proteome</keyword>
<gene>
    <name evidence="11" type="ORF">OESDEN_02638</name>
</gene>
<keyword evidence="5 11" id="KW-0067">ATP-binding</keyword>
<evidence type="ECO:0000256" key="1">
    <source>
        <dbReference type="ARBA" id="ARBA00004141"/>
    </source>
</evidence>
<dbReference type="GO" id="GO:0016887">
    <property type="term" value="F:ATP hydrolysis activity"/>
    <property type="evidence" value="ECO:0007669"/>
    <property type="project" value="InterPro"/>
</dbReference>
<feature type="transmembrane region" description="Helical" evidence="8">
    <location>
        <begin position="57"/>
        <end position="78"/>
    </location>
</feature>
<reference evidence="11 12" key="1">
    <citation type="submission" date="2014-03" db="EMBL/GenBank/DDBJ databases">
        <title>Draft genome of the hookworm Oesophagostomum dentatum.</title>
        <authorList>
            <person name="Mitreva M."/>
        </authorList>
    </citation>
    <scope>NUCLEOTIDE SEQUENCE [LARGE SCALE GENOMIC DNA]</scope>
    <source>
        <strain evidence="11 12">OD-Hann</strain>
    </source>
</reference>
<feature type="domain" description="ABC transmembrane type-1" evidence="10">
    <location>
        <begin position="323"/>
        <end position="455"/>
    </location>
</feature>
<dbReference type="PROSITE" id="PS00211">
    <property type="entry name" value="ABC_TRANSPORTER_1"/>
    <property type="match status" value="1"/>
</dbReference>
<dbReference type="InterPro" id="IPR003593">
    <property type="entry name" value="AAA+_ATPase"/>
</dbReference>